<evidence type="ECO:0000313" key="1">
    <source>
        <dbReference type="EMBL" id="KAJ4463368.1"/>
    </source>
</evidence>
<evidence type="ECO:0000313" key="2">
    <source>
        <dbReference type="Proteomes" id="UP001150238"/>
    </source>
</evidence>
<reference evidence="1" key="1">
    <citation type="submission" date="2022-08" db="EMBL/GenBank/DDBJ databases">
        <authorList>
            <consortium name="DOE Joint Genome Institute"/>
            <person name="Min B."/>
            <person name="Riley R."/>
            <person name="Sierra-Patev S."/>
            <person name="Naranjo-Ortiz M."/>
            <person name="Looney B."/>
            <person name="Konkel Z."/>
            <person name="Slot J.C."/>
            <person name="Sakamoto Y."/>
            <person name="Steenwyk J.L."/>
            <person name="Rokas A."/>
            <person name="Carro J."/>
            <person name="Camarero S."/>
            <person name="Ferreira P."/>
            <person name="Molpeceres G."/>
            <person name="Ruiz-Duenas F.J."/>
            <person name="Serrano A."/>
            <person name="Henrissat B."/>
            <person name="Drula E."/>
            <person name="Hughes K.W."/>
            <person name="Mata J.L."/>
            <person name="Ishikawa N.K."/>
            <person name="Vargas-Isla R."/>
            <person name="Ushijima S."/>
            <person name="Smith C.A."/>
            <person name="Ahrendt S."/>
            <person name="Andreopoulos W."/>
            <person name="He G."/>
            <person name="Labutti K."/>
            <person name="Lipzen A."/>
            <person name="Ng V."/>
            <person name="Sandor L."/>
            <person name="Barry K."/>
            <person name="Martinez A.T."/>
            <person name="Xiao Y."/>
            <person name="Gibbons J.G."/>
            <person name="Terashima K."/>
            <person name="Hibbett D.S."/>
            <person name="Grigoriev I.V."/>
        </authorList>
    </citation>
    <scope>NUCLEOTIDE SEQUENCE</scope>
    <source>
        <strain evidence="1">Sp2 HRB7682 ss15</strain>
    </source>
</reference>
<comment type="caution">
    <text evidence="1">The sequence shown here is derived from an EMBL/GenBank/DDBJ whole genome shotgun (WGS) entry which is preliminary data.</text>
</comment>
<reference evidence="1" key="2">
    <citation type="journal article" date="2023" name="Proc. Natl. Acad. Sci. U.S.A.">
        <title>A global phylogenomic analysis of the shiitake genus Lentinula.</title>
        <authorList>
            <person name="Sierra-Patev S."/>
            <person name="Min B."/>
            <person name="Naranjo-Ortiz M."/>
            <person name="Looney B."/>
            <person name="Konkel Z."/>
            <person name="Slot J.C."/>
            <person name="Sakamoto Y."/>
            <person name="Steenwyk J.L."/>
            <person name="Rokas A."/>
            <person name="Carro J."/>
            <person name="Camarero S."/>
            <person name="Ferreira P."/>
            <person name="Molpeceres G."/>
            <person name="Ruiz-Duenas F.J."/>
            <person name="Serrano A."/>
            <person name="Henrissat B."/>
            <person name="Drula E."/>
            <person name="Hughes K.W."/>
            <person name="Mata J.L."/>
            <person name="Ishikawa N.K."/>
            <person name="Vargas-Isla R."/>
            <person name="Ushijima S."/>
            <person name="Smith C.A."/>
            <person name="Donoghue J."/>
            <person name="Ahrendt S."/>
            <person name="Andreopoulos W."/>
            <person name="He G."/>
            <person name="LaButti K."/>
            <person name="Lipzen A."/>
            <person name="Ng V."/>
            <person name="Riley R."/>
            <person name="Sandor L."/>
            <person name="Barry K."/>
            <person name="Martinez A.T."/>
            <person name="Xiao Y."/>
            <person name="Gibbons J.G."/>
            <person name="Terashima K."/>
            <person name="Grigoriev I.V."/>
            <person name="Hibbett D."/>
        </authorList>
    </citation>
    <scope>NUCLEOTIDE SEQUENCE</scope>
    <source>
        <strain evidence="1">Sp2 HRB7682 ss15</strain>
    </source>
</reference>
<gene>
    <name evidence="1" type="ORF">C8J55DRAFT_410515</name>
</gene>
<name>A0A9W9DD66_9AGAR</name>
<proteinExistence type="predicted"/>
<sequence length="210" mass="24896">ISRVVNLLSTKLELGSPMISLYLLKNPDHYTSHNFVPFYWRTYRWDKLIGLSSALDYTHRPSQHAEINLYNWICLFYKVAKRKNKIEDESDLRPMRSTDSRKKLPFLADHPLFDTHAIATRRDSSMTVPNFIGTLPRPDKDDREYYCCTMLTLFCPWRSGEDLKKRDQSWHDAFEEYTFCNQSQLVMKNMNICFECLDARDDYRAQLKSG</sequence>
<dbReference type="EMBL" id="JANVFS010000073">
    <property type="protein sequence ID" value="KAJ4463368.1"/>
    <property type="molecule type" value="Genomic_DNA"/>
</dbReference>
<protein>
    <submittedName>
        <fullName evidence="1">Uncharacterized protein</fullName>
    </submittedName>
</protein>
<dbReference type="AlphaFoldDB" id="A0A9W9DD66"/>
<feature type="non-terminal residue" evidence="1">
    <location>
        <position position="210"/>
    </location>
</feature>
<organism evidence="1 2">
    <name type="scientific">Lentinula lateritia</name>
    <dbReference type="NCBI Taxonomy" id="40482"/>
    <lineage>
        <taxon>Eukaryota</taxon>
        <taxon>Fungi</taxon>
        <taxon>Dikarya</taxon>
        <taxon>Basidiomycota</taxon>
        <taxon>Agaricomycotina</taxon>
        <taxon>Agaricomycetes</taxon>
        <taxon>Agaricomycetidae</taxon>
        <taxon>Agaricales</taxon>
        <taxon>Marasmiineae</taxon>
        <taxon>Omphalotaceae</taxon>
        <taxon>Lentinula</taxon>
    </lineage>
</organism>
<dbReference type="Proteomes" id="UP001150238">
    <property type="component" value="Unassembled WGS sequence"/>
</dbReference>
<feature type="non-terminal residue" evidence="1">
    <location>
        <position position="1"/>
    </location>
</feature>
<accession>A0A9W9DD66</accession>